<organism evidence="10 11">
    <name type="scientific">Desulforhabdus amnigena</name>
    <dbReference type="NCBI Taxonomy" id="40218"/>
    <lineage>
        <taxon>Bacteria</taxon>
        <taxon>Pseudomonadati</taxon>
        <taxon>Thermodesulfobacteriota</taxon>
        <taxon>Syntrophobacteria</taxon>
        <taxon>Syntrophobacterales</taxon>
        <taxon>Syntrophobacteraceae</taxon>
        <taxon>Desulforhabdus</taxon>
    </lineage>
</organism>
<sequence>MTTILTIFLLSLGVALALTPVAARLGTRWGLVDKPSRRKVHQKPIPRVGGIAIFLAFYIPLLSIFFYRTEVLAMVVSKPSLLWLAGGSVLVFLMGLTDDVKGLPPRLKFAVQGVAAVMAYCGGLQFSIISLPWGSTVSMGIFALPVTIFWFLLVVNAINLIDGLDGLAAGVTFFAAITLLVLSLLGKNYLVAVGLAGLAGACLGFLRYNFNPASIFMGDGGSYFLGYMLASLSLLGSMKSQATVAILIPLIALGLPLMDTMMAPIRRFILGRRLFQPDKSHIHHKLLQMGFSQRKAVLVMYSVTVFLGLASLLVVNMRNERAGFILATLGVCLIVGIRKLGYLEYLAVDKMIGYFQDVSDEMGFNRDRRTFLSLQIAIGEARDTHELWARIVDALTPLRMDWAELRLNGSRSGAPPLDTDTAYTWNSGNFDGGKAACRQGIMAMELPLVNQQKCFGTLYLKKDLISDPISHYTLRRIEHLRRSIVRKLTALESEPCVKEVAVRSRQIAHGSKPKARHPEPLIPVANAKAH</sequence>
<dbReference type="PANTHER" id="PTHR22926">
    <property type="entry name" value="PHOSPHO-N-ACETYLMURAMOYL-PENTAPEPTIDE-TRANSFERASE"/>
    <property type="match status" value="1"/>
</dbReference>
<comment type="cofactor">
    <cofactor evidence="7">
        <name>Mg(2+)</name>
        <dbReference type="ChEBI" id="CHEBI:18420"/>
    </cofactor>
</comment>
<keyword evidence="6 9" id="KW-0472">Membrane</keyword>
<feature type="transmembrane region" description="Helical" evidence="9">
    <location>
        <begin position="137"/>
        <end position="155"/>
    </location>
</feature>
<dbReference type="GO" id="GO:0044038">
    <property type="term" value="P:cell wall macromolecule biosynthetic process"/>
    <property type="evidence" value="ECO:0007669"/>
    <property type="project" value="TreeGrafter"/>
</dbReference>
<dbReference type="InterPro" id="IPR000715">
    <property type="entry name" value="Glycosyl_transferase_4"/>
</dbReference>
<name>A0A9W6FX16_9BACT</name>
<comment type="subcellular location">
    <subcellularLocation>
        <location evidence="1">Cell membrane</location>
        <topology evidence="1">Multi-pass membrane protein</topology>
    </subcellularLocation>
</comment>
<evidence type="ECO:0008006" key="12">
    <source>
        <dbReference type="Google" id="ProtNLM"/>
    </source>
</evidence>
<keyword evidence="11" id="KW-1185">Reference proteome</keyword>
<evidence type="ECO:0000256" key="7">
    <source>
        <dbReference type="PIRSR" id="PIRSR600715-1"/>
    </source>
</evidence>
<feature type="transmembrane region" description="Helical" evidence="9">
    <location>
        <begin position="80"/>
        <end position="97"/>
    </location>
</feature>
<dbReference type="GO" id="GO:0071555">
    <property type="term" value="P:cell wall organization"/>
    <property type="evidence" value="ECO:0007669"/>
    <property type="project" value="TreeGrafter"/>
</dbReference>
<dbReference type="GO" id="GO:0005886">
    <property type="term" value="C:plasma membrane"/>
    <property type="evidence" value="ECO:0007669"/>
    <property type="project" value="UniProtKB-SubCell"/>
</dbReference>
<keyword evidence="2" id="KW-1003">Cell membrane</keyword>
<accession>A0A9W6FX16</accession>
<dbReference type="Proteomes" id="UP001144372">
    <property type="component" value="Unassembled WGS sequence"/>
</dbReference>
<feature type="transmembrane region" description="Helical" evidence="9">
    <location>
        <begin position="244"/>
        <end position="265"/>
    </location>
</feature>
<feature type="transmembrane region" description="Helical" evidence="9">
    <location>
        <begin position="321"/>
        <end position="341"/>
    </location>
</feature>
<dbReference type="Pfam" id="PF00953">
    <property type="entry name" value="Glycos_transf_4"/>
    <property type="match status" value="1"/>
</dbReference>
<dbReference type="RefSeq" id="WP_281796859.1">
    <property type="nucleotide sequence ID" value="NZ_BSDR01000001.1"/>
</dbReference>
<gene>
    <name evidence="10" type="ORF">DAMNIGENAA_38630</name>
</gene>
<dbReference type="GO" id="GO:0016780">
    <property type="term" value="F:phosphotransferase activity, for other substituted phosphate groups"/>
    <property type="evidence" value="ECO:0007669"/>
    <property type="project" value="InterPro"/>
</dbReference>
<evidence type="ECO:0000256" key="1">
    <source>
        <dbReference type="ARBA" id="ARBA00004651"/>
    </source>
</evidence>
<reference evidence="10" key="1">
    <citation type="submission" date="2022-12" db="EMBL/GenBank/DDBJ databases">
        <title>Reference genome sequencing for broad-spectrum identification of bacterial and archaeal isolates by mass spectrometry.</title>
        <authorList>
            <person name="Sekiguchi Y."/>
            <person name="Tourlousse D.M."/>
        </authorList>
    </citation>
    <scope>NUCLEOTIDE SEQUENCE</scope>
    <source>
        <strain evidence="10">ASRB1</strain>
    </source>
</reference>
<feature type="transmembrane region" description="Helical" evidence="9">
    <location>
        <begin position="109"/>
        <end position="131"/>
    </location>
</feature>
<evidence type="ECO:0000313" key="10">
    <source>
        <dbReference type="EMBL" id="GLI36430.1"/>
    </source>
</evidence>
<feature type="transmembrane region" description="Helical" evidence="9">
    <location>
        <begin position="48"/>
        <end position="68"/>
    </location>
</feature>
<proteinExistence type="predicted"/>
<evidence type="ECO:0000256" key="8">
    <source>
        <dbReference type="SAM" id="MobiDB-lite"/>
    </source>
</evidence>
<dbReference type="CDD" id="cd06853">
    <property type="entry name" value="GT_WecA_like"/>
    <property type="match status" value="1"/>
</dbReference>
<comment type="caution">
    <text evidence="10">The sequence shown here is derived from an EMBL/GenBank/DDBJ whole genome shotgun (WGS) entry which is preliminary data.</text>
</comment>
<dbReference type="PROSITE" id="PS01348">
    <property type="entry name" value="MRAY_2"/>
    <property type="match status" value="1"/>
</dbReference>
<keyword evidence="4 9" id="KW-0812">Transmembrane</keyword>
<keyword evidence="7" id="KW-0460">Magnesium</keyword>
<dbReference type="InterPro" id="IPR018480">
    <property type="entry name" value="PNAcMuramoyl-5peptid_Trfase_CS"/>
</dbReference>
<protein>
    <recommendedName>
        <fullName evidence="12">Undecaprenyl/decaprenyl-phosphate alpha-N-acetylglucosaminyl 1-phosphate transferase</fullName>
    </recommendedName>
</protein>
<keyword evidence="5 9" id="KW-1133">Transmembrane helix</keyword>
<keyword evidence="7" id="KW-0479">Metal-binding</keyword>
<feature type="binding site" evidence="7">
    <location>
        <position position="219"/>
    </location>
    <ligand>
        <name>Mg(2+)</name>
        <dbReference type="ChEBI" id="CHEBI:18420"/>
    </ligand>
</feature>
<dbReference type="EMBL" id="BSDR01000001">
    <property type="protein sequence ID" value="GLI36430.1"/>
    <property type="molecule type" value="Genomic_DNA"/>
</dbReference>
<evidence type="ECO:0000256" key="5">
    <source>
        <dbReference type="ARBA" id="ARBA00022989"/>
    </source>
</evidence>
<dbReference type="GO" id="GO:0009103">
    <property type="term" value="P:lipopolysaccharide biosynthetic process"/>
    <property type="evidence" value="ECO:0007669"/>
    <property type="project" value="TreeGrafter"/>
</dbReference>
<feature type="transmembrane region" description="Helical" evidence="9">
    <location>
        <begin position="6"/>
        <end position="27"/>
    </location>
</feature>
<feature type="transmembrane region" description="Helical" evidence="9">
    <location>
        <begin position="191"/>
        <end position="210"/>
    </location>
</feature>
<evidence type="ECO:0000256" key="3">
    <source>
        <dbReference type="ARBA" id="ARBA00022679"/>
    </source>
</evidence>
<feature type="region of interest" description="Disordered" evidence="8">
    <location>
        <begin position="507"/>
        <end position="530"/>
    </location>
</feature>
<feature type="transmembrane region" description="Helical" evidence="9">
    <location>
        <begin position="222"/>
        <end position="238"/>
    </location>
</feature>
<dbReference type="PANTHER" id="PTHR22926:SF3">
    <property type="entry name" value="UNDECAPRENYL-PHOSPHATE ALPHA-N-ACETYLGLUCOSAMINYL 1-PHOSPHATE TRANSFERASE"/>
    <property type="match status" value="1"/>
</dbReference>
<feature type="transmembrane region" description="Helical" evidence="9">
    <location>
        <begin position="167"/>
        <end position="185"/>
    </location>
</feature>
<evidence type="ECO:0000256" key="4">
    <source>
        <dbReference type="ARBA" id="ARBA00022692"/>
    </source>
</evidence>
<dbReference type="AlphaFoldDB" id="A0A9W6FX16"/>
<feature type="binding site" evidence="7">
    <location>
        <position position="159"/>
    </location>
    <ligand>
        <name>Mg(2+)</name>
        <dbReference type="ChEBI" id="CHEBI:18420"/>
    </ligand>
</feature>
<evidence type="ECO:0000256" key="2">
    <source>
        <dbReference type="ARBA" id="ARBA00022475"/>
    </source>
</evidence>
<evidence type="ECO:0000256" key="6">
    <source>
        <dbReference type="ARBA" id="ARBA00023136"/>
    </source>
</evidence>
<keyword evidence="3" id="KW-0808">Transferase</keyword>
<evidence type="ECO:0000313" key="11">
    <source>
        <dbReference type="Proteomes" id="UP001144372"/>
    </source>
</evidence>
<dbReference type="GO" id="GO:0046872">
    <property type="term" value="F:metal ion binding"/>
    <property type="evidence" value="ECO:0007669"/>
    <property type="project" value="UniProtKB-KW"/>
</dbReference>
<evidence type="ECO:0000256" key="9">
    <source>
        <dbReference type="SAM" id="Phobius"/>
    </source>
</evidence>
<feature type="transmembrane region" description="Helical" evidence="9">
    <location>
        <begin position="296"/>
        <end position="315"/>
    </location>
</feature>